<organism evidence="2 3">
    <name type="scientific">Sciurus vulgaris</name>
    <name type="common">Eurasian red squirrel</name>
    <dbReference type="NCBI Taxonomy" id="55149"/>
    <lineage>
        <taxon>Eukaryota</taxon>
        <taxon>Metazoa</taxon>
        <taxon>Chordata</taxon>
        <taxon>Craniata</taxon>
        <taxon>Vertebrata</taxon>
        <taxon>Euteleostomi</taxon>
        <taxon>Mammalia</taxon>
        <taxon>Eutheria</taxon>
        <taxon>Euarchontoglires</taxon>
        <taxon>Glires</taxon>
        <taxon>Rodentia</taxon>
        <taxon>Sciuromorpha</taxon>
        <taxon>Sciuridae</taxon>
        <taxon>Sciurinae</taxon>
        <taxon>Sciurini</taxon>
        <taxon>Sciurus</taxon>
    </lineage>
</organism>
<accession>A0A8D2DWH8</accession>
<dbReference type="Proteomes" id="UP000694564">
    <property type="component" value="Chromosome 5"/>
</dbReference>
<keyword evidence="1" id="KW-0472">Membrane</keyword>
<evidence type="ECO:0000313" key="3">
    <source>
        <dbReference type="Proteomes" id="UP000694564"/>
    </source>
</evidence>
<dbReference type="OrthoDB" id="25029at2759"/>
<keyword evidence="3" id="KW-1185">Reference proteome</keyword>
<reference evidence="2" key="1">
    <citation type="submission" date="2025-08" db="UniProtKB">
        <authorList>
            <consortium name="Ensembl"/>
        </authorList>
    </citation>
    <scope>IDENTIFICATION</scope>
</reference>
<keyword evidence="1" id="KW-0812">Transmembrane</keyword>
<dbReference type="Gene3D" id="3.65.10.20">
    <property type="entry name" value="RNA 3'-terminal phosphate cyclase domain"/>
    <property type="match status" value="1"/>
</dbReference>
<evidence type="ECO:0000256" key="1">
    <source>
        <dbReference type="SAM" id="Phobius"/>
    </source>
</evidence>
<sequence length="47" mass="4989">MAGQWVEVLGGIMEGSGQILRVSTALNCLLGLLLWVQKIRAGAARHA</sequence>
<keyword evidence="1" id="KW-1133">Transmembrane helix</keyword>
<protein>
    <submittedName>
        <fullName evidence="2">Uncharacterized protein</fullName>
    </submittedName>
</protein>
<name>A0A8D2DWH8_SCIVU</name>
<feature type="transmembrane region" description="Helical" evidence="1">
    <location>
        <begin position="19"/>
        <end position="36"/>
    </location>
</feature>
<reference evidence="2" key="2">
    <citation type="submission" date="2025-09" db="UniProtKB">
        <authorList>
            <consortium name="Ensembl"/>
        </authorList>
    </citation>
    <scope>IDENTIFICATION</scope>
</reference>
<dbReference type="GeneTree" id="ENSGT01000000219225"/>
<evidence type="ECO:0000313" key="2">
    <source>
        <dbReference type="Ensembl" id="ENSSVLP00005029999.1"/>
    </source>
</evidence>
<dbReference type="AlphaFoldDB" id="A0A8D2DWH8"/>
<dbReference type="Ensembl" id="ENSSVLT00005033319.1">
    <property type="protein sequence ID" value="ENSSVLP00005029999.1"/>
    <property type="gene ID" value="ENSSVLG00005023688.1"/>
</dbReference>
<dbReference type="InterPro" id="IPR037136">
    <property type="entry name" value="RNA3'_phos_cyclase_dom_sf"/>
</dbReference>
<proteinExistence type="predicted"/>